<dbReference type="GO" id="GO:0003729">
    <property type="term" value="F:mRNA binding"/>
    <property type="evidence" value="ECO:0007669"/>
    <property type="project" value="TreeGrafter"/>
</dbReference>
<dbReference type="FunFam" id="1.25.40.180:FF:000034">
    <property type="entry name" value="Eukaryotic translation initiation factor 4G"/>
    <property type="match status" value="1"/>
</dbReference>
<evidence type="ECO:0000256" key="2">
    <source>
        <dbReference type="ARBA" id="ARBA00022540"/>
    </source>
</evidence>
<feature type="domain" description="MI" evidence="5">
    <location>
        <begin position="1"/>
        <end position="117"/>
    </location>
</feature>
<accession>A0A6D2L2H8</accession>
<gene>
    <name evidence="6" type="ORF">MERR_LOCUS45909</name>
</gene>
<protein>
    <recommendedName>
        <fullName evidence="5">MI domain-containing protein</fullName>
    </recommendedName>
</protein>
<name>A0A6D2L2H8_9BRAS</name>
<evidence type="ECO:0000313" key="7">
    <source>
        <dbReference type="Proteomes" id="UP000467841"/>
    </source>
</evidence>
<evidence type="ECO:0000259" key="5">
    <source>
        <dbReference type="PROSITE" id="PS51366"/>
    </source>
</evidence>
<keyword evidence="7" id="KW-1185">Reference proteome</keyword>
<dbReference type="InterPro" id="IPR016024">
    <property type="entry name" value="ARM-type_fold"/>
</dbReference>
<dbReference type="EMBL" id="CACVBM020001729">
    <property type="protein sequence ID" value="CAA7058673.1"/>
    <property type="molecule type" value="Genomic_DNA"/>
</dbReference>
<keyword evidence="2" id="KW-0396">Initiation factor</keyword>
<dbReference type="PANTHER" id="PTHR23253">
    <property type="entry name" value="EUKARYOTIC TRANSLATION INITIATION FACTOR 4 GAMMA"/>
    <property type="match status" value="1"/>
</dbReference>
<evidence type="ECO:0000256" key="1">
    <source>
        <dbReference type="ARBA" id="ARBA00005775"/>
    </source>
</evidence>
<dbReference type="PANTHER" id="PTHR23253:SF9">
    <property type="entry name" value="EUKARYOTIC TRANSLATION INITIATION FACTOR 4 GAMMA 2"/>
    <property type="match status" value="1"/>
</dbReference>
<organism evidence="6 7">
    <name type="scientific">Microthlaspi erraticum</name>
    <dbReference type="NCBI Taxonomy" id="1685480"/>
    <lineage>
        <taxon>Eukaryota</taxon>
        <taxon>Viridiplantae</taxon>
        <taxon>Streptophyta</taxon>
        <taxon>Embryophyta</taxon>
        <taxon>Tracheophyta</taxon>
        <taxon>Spermatophyta</taxon>
        <taxon>Magnoliopsida</taxon>
        <taxon>eudicotyledons</taxon>
        <taxon>Gunneridae</taxon>
        <taxon>Pentapetalae</taxon>
        <taxon>rosids</taxon>
        <taxon>malvids</taxon>
        <taxon>Brassicales</taxon>
        <taxon>Brassicaceae</taxon>
        <taxon>Coluteocarpeae</taxon>
        <taxon>Microthlaspi</taxon>
    </lineage>
</organism>
<dbReference type="GO" id="GO:0016281">
    <property type="term" value="C:eukaryotic translation initiation factor 4F complex"/>
    <property type="evidence" value="ECO:0007669"/>
    <property type="project" value="TreeGrafter"/>
</dbReference>
<sequence length="134" mass="14675">MTVFLSSARDEKEIGLCMKDINSPAFHPTMISLWVTDSFERKDKERDLLATLLVNLVKSADNALTEVQLVKGFESVLTTLEDAVNDAPKAAEFLGRIFGKSVTEKVVTLTEIGRLIREGGEEAGSLIKFGLETG</sequence>
<keyword evidence="3" id="KW-0810">Translation regulation</keyword>
<dbReference type="OrthoDB" id="514777at2759"/>
<dbReference type="PROSITE" id="PS51366">
    <property type="entry name" value="MI"/>
    <property type="match status" value="1"/>
</dbReference>
<dbReference type="Gene3D" id="1.25.40.180">
    <property type="match status" value="1"/>
</dbReference>
<dbReference type="SUPFAM" id="SSF48371">
    <property type="entry name" value="ARM repeat"/>
    <property type="match status" value="1"/>
</dbReference>
<dbReference type="Pfam" id="PF02847">
    <property type="entry name" value="MA3"/>
    <property type="match status" value="1"/>
</dbReference>
<evidence type="ECO:0000313" key="6">
    <source>
        <dbReference type="EMBL" id="CAA7058673.1"/>
    </source>
</evidence>
<keyword evidence="4" id="KW-0648">Protein biosynthesis</keyword>
<proteinExistence type="inferred from homology"/>
<dbReference type="InterPro" id="IPR003891">
    <property type="entry name" value="Initiation_fac_eIF4g_MI"/>
</dbReference>
<evidence type="ECO:0000256" key="4">
    <source>
        <dbReference type="ARBA" id="ARBA00022917"/>
    </source>
</evidence>
<dbReference type="GO" id="GO:0003743">
    <property type="term" value="F:translation initiation factor activity"/>
    <property type="evidence" value="ECO:0007669"/>
    <property type="project" value="UniProtKB-KW"/>
</dbReference>
<comment type="caution">
    <text evidence="6">The sequence shown here is derived from an EMBL/GenBank/DDBJ whole genome shotgun (WGS) entry which is preliminary data.</text>
</comment>
<dbReference type="AlphaFoldDB" id="A0A6D2L2H8"/>
<comment type="similarity">
    <text evidence="1">Belongs to the eukaryotic initiation factor 4G family.</text>
</comment>
<dbReference type="Proteomes" id="UP000467841">
    <property type="component" value="Unassembled WGS sequence"/>
</dbReference>
<reference evidence="6" key="1">
    <citation type="submission" date="2020-01" db="EMBL/GenBank/DDBJ databases">
        <authorList>
            <person name="Mishra B."/>
        </authorList>
    </citation>
    <scope>NUCLEOTIDE SEQUENCE [LARGE SCALE GENOMIC DNA]</scope>
</reference>
<evidence type="ECO:0000256" key="3">
    <source>
        <dbReference type="ARBA" id="ARBA00022845"/>
    </source>
</evidence>
<dbReference type="GO" id="GO:0006417">
    <property type="term" value="P:regulation of translation"/>
    <property type="evidence" value="ECO:0007669"/>
    <property type="project" value="UniProtKB-KW"/>
</dbReference>